<proteinExistence type="inferred from homology"/>
<dbReference type="EMBL" id="JQBL01000002">
    <property type="protein sequence ID" value="KRN51229.1"/>
    <property type="molecule type" value="Genomic_DNA"/>
</dbReference>
<dbReference type="SUPFAM" id="SSF102405">
    <property type="entry name" value="MCP/YpsA-like"/>
    <property type="match status" value="1"/>
</dbReference>
<evidence type="ECO:0000313" key="3">
    <source>
        <dbReference type="EMBL" id="KRN51229.1"/>
    </source>
</evidence>
<dbReference type="InterPro" id="IPR057666">
    <property type="entry name" value="DrpA_SLOG"/>
</dbReference>
<dbReference type="AlphaFoldDB" id="A0A0R2HPA1"/>
<dbReference type="Pfam" id="PF02481">
    <property type="entry name" value="DNA_processg_A"/>
    <property type="match status" value="1"/>
</dbReference>
<reference evidence="3 4" key="1">
    <citation type="journal article" date="2015" name="Genome Announc.">
        <title>Expanding the biotechnology potential of lactobacilli through comparative genomics of 213 strains and associated genera.</title>
        <authorList>
            <person name="Sun Z."/>
            <person name="Harris H.M."/>
            <person name="McCann A."/>
            <person name="Guo C."/>
            <person name="Argimon S."/>
            <person name="Zhang W."/>
            <person name="Yang X."/>
            <person name="Jeffery I.B."/>
            <person name="Cooney J.C."/>
            <person name="Kagawa T.F."/>
            <person name="Liu W."/>
            <person name="Song Y."/>
            <person name="Salvetti E."/>
            <person name="Wrobel A."/>
            <person name="Rasinkangas P."/>
            <person name="Parkhill J."/>
            <person name="Rea M.C."/>
            <person name="O'Sullivan O."/>
            <person name="Ritari J."/>
            <person name="Douillard F.P."/>
            <person name="Paul Ross R."/>
            <person name="Yang R."/>
            <person name="Briner A.E."/>
            <person name="Felis G.E."/>
            <person name="de Vos W.M."/>
            <person name="Barrangou R."/>
            <person name="Klaenhammer T.R."/>
            <person name="Caufield P.W."/>
            <person name="Cui Y."/>
            <person name="Zhang H."/>
            <person name="O'Toole P.W."/>
        </authorList>
    </citation>
    <scope>NUCLEOTIDE SEQUENCE [LARGE SCALE GENOMIC DNA]</scope>
    <source>
        <strain evidence="3 4">DSM 20405</strain>
    </source>
</reference>
<comment type="similarity">
    <text evidence="1">Belongs to the DprA/Smf family.</text>
</comment>
<dbReference type="PATRIC" id="fig|1410657.5.peg.719"/>
<dbReference type="PANTHER" id="PTHR43022:SF1">
    <property type="entry name" value="PROTEIN SMF"/>
    <property type="match status" value="1"/>
</dbReference>
<dbReference type="Proteomes" id="UP000051841">
    <property type="component" value="Unassembled WGS sequence"/>
</dbReference>
<accession>A0A0R2HPA1</accession>
<organism evidence="3 4">
    <name type="scientific">Kandleria vitulina DSM 20405</name>
    <dbReference type="NCBI Taxonomy" id="1410657"/>
    <lineage>
        <taxon>Bacteria</taxon>
        <taxon>Bacillati</taxon>
        <taxon>Bacillota</taxon>
        <taxon>Erysipelotrichia</taxon>
        <taxon>Erysipelotrichales</taxon>
        <taxon>Coprobacillaceae</taxon>
        <taxon>Kandleria</taxon>
    </lineage>
</organism>
<keyword evidence="4" id="KW-1185">Reference proteome</keyword>
<evidence type="ECO:0000313" key="4">
    <source>
        <dbReference type="Proteomes" id="UP000051841"/>
    </source>
</evidence>
<dbReference type="PANTHER" id="PTHR43022">
    <property type="entry name" value="PROTEIN SMF"/>
    <property type="match status" value="1"/>
</dbReference>
<sequence>MTYDEWYEVEKKIEEHNLNDVSRLMGMNEMTLTNVVGLDAYLSLKIIARATLMAEMFYALYRLEQEGIQVTTKYEDNYPKSLLKLKKRMPPVLFYAGDLSLIKEDNVSIVGPQTSSKKLKRMVKMAVSKLARERRTLISGDIKGVDQYALKQMLSSGGNVVGVLSDHLIDKIKEYKRYISKGKLCLISAIDPYAFFDVTNALDRNIYVCGLSSCQIIAAVLINSGAVWFTAIQNLHYNWTRQLVMEVPEYNGNLRLEEMGAIPISRDDLQSPLSIDEIIEKNNVYGEDEQPQIDQMSIFEFIGEKNG</sequence>
<feature type="domain" description="Smf/DprA SLOG" evidence="2">
    <location>
        <begin position="70"/>
        <end position="238"/>
    </location>
</feature>
<comment type="caution">
    <text evidence="3">The sequence shown here is derived from an EMBL/GenBank/DDBJ whole genome shotgun (WGS) entry which is preliminary data.</text>
</comment>
<evidence type="ECO:0000256" key="1">
    <source>
        <dbReference type="ARBA" id="ARBA00006525"/>
    </source>
</evidence>
<dbReference type="GO" id="GO:0009294">
    <property type="term" value="P:DNA-mediated transformation"/>
    <property type="evidence" value="ECO:0007669"/>
    <property type="project" value="InterPro"/>
</dbReference>
<gene>
    <name evidence="3" type="ORF">IV49_GL000692</name>
</gene>
<evidence type="ECO:0000259" key="2">
    <source>
        <dbReference type="Pfam" id="PF02481"/>
    </source>
</evidence>
<name>A0A0R2HPA1_9FIRM</name>
<dbReference type="InterPro" id="IPR003488">
    <property type="entry name" value="DprA"/>
</dbReference>
<dbReference type="Gene3D" id="3.40.50.450">
    <property type="match status" value="1"/>
</dbReference>
<protein>
    <recommendedName>
        <fullName evidence="2">Smf/DprA SLOG domain-containing protein</fullName>
    </recommendedName>
</protein>